<proteinExistence type="predicted"/>
<gene>
    <name evidence="2" type="primary">32</name>
    <name evidence="2" type="ORF">HGTV1_32</name>
</gene>
<evidence type="ECO:0000313" key="3">
    <source>
        <dbReference type="Proteomes" id="UP000202786"/>
    </source>
</evidence>
<dbReference type="EMBL" id="KC292026">
    <property type="protein sequence ID" value="AGM11362.1"/>
    <property type="molecule type" value="Genomic_DNA"/>
</dbReference>
<organism evidence="2 3">
    <name type="scientific">Halogranum tailed virus 1</name>
    <dbReference type="NCBI Taxonomy" id="1273749"/>
    <lineage>
        <taxon>Viruses</taxon>
        <taxon>Duplodnaviria</taxon>
        <taxon>Heunggongvirae</taxon>
        <taxon>Uroviricota</taxon>
        <taxon>Caudoviricetes</taxon>
        <taxon>Thumleimavirales</taxon>
        <taxon>Halomagnusviridae</taxon>
        <taxon>Hagravirus</taxon>
        <taxon>Hagravirus capitaneum</taxon>
        <taxon>Hagravirus HGTV1</taxon>
    </lineage>
</organism>
<dbReference type="GeneID" id="16194089"/>
<evidence type="ECO:0000313" key="2">
    <source>
        <dbReference type="EMBL" id="AGM11362.1"/>
    </source>
</evidence>
<reference evidence="2 3" key="1">
    <citation type="submission" date="2012-12" db="EMBL/GenBank/DDBJ databases">
        <authorList>
            <person name="Sencilo A."/>
            <person name="Jacobs-Sera D."/>
            <person name="Russell D.A."/>
            <person name="Ko C."/>
            <person name="Atanasova N."/>
            <person name="Osterlund E."/>
            <person name="Oksanen H.M."/>
            <person name="Bamford D.H."/>
            <person name="Hatfull G.F."/>
            <person name="Roine E."/>
            <person name="Hendrix R.W."/>
        </authorList>
    </citation>
    <scope>NUCLEOTIDE SEQUENCE [LARGE SCALE GENOMIC DNA]</scope>
</reference>
<name>R4TL11_9CAUD</name>
<dbReference type="KEGG" id="vg:16194089"/>
<protein>
    <submittedName>
        <fullName evidence="2">Uncharacterized protein</fullName>
    </submittedName>
</protein>
<evidence type="ECO:0000256" key="1">
    <source>
        <dbReference type="SAM" id="MobiDB-lite"/>
    </source>
</evidence>
<accession>R4TL11</accession>
<feature type="region of interest" description="Disordered" evidence="1">
    <location>
        <begin position="241"/>
        <end position="260"/>
    </location>
</feature>
<dbReference type="Proteomes" id="UP000202786">
    <property type="component" value="Segment"/>
</dbReference>
<keyword evidence="3" id="KW-1185">Reference proteome</keyword>
<dbReference type="RefSeq" id="YP_008059240.1">
    <property type="nucleotide sequence ID" value="NC_021328.1"/>
</dbReference>
<sequence length="275" mass="29975">MTFNWAFTYGSPQEVADAGNPNGYYLLETPTGPEEFYINTEDHGDGGWVLVSNVDVTGGNYAQDNGYTAPSDFNVPQSSGDVQSQYTNYVGTQSEDGAFIQVDNFNGASPPSNSWGSVGLGGGSGDYKHIRSYRPDTKGYEWSEIKFRVRKSVGNDGYSNGQGRSDSNSDYELFGNSLDGAKIIAGEPGDSNAEHIFDVITSQQDEGLINYTRNNYDNLRGDGTTSIGFVSTTQTFELTHSLSSSNGKPPLYNEMTDQGVDDEGSTASKWYMWIR</sequence>